<sequence length="111" mass="12663">MFPAGPIWNLLYVVSAWIALGGLPAVELADIPRPRIPSKRCELSFGDGLIPNQPKDSVVCGELFSRHLCKRVSCHPEFFSDEEEQMVPDLNRSDGTPRYQKRRKVFKQKIH</sequence>
<reference evidence="4 5" key="3">
    <citation type="journal article" date="2017" name="G3 (Bethesda)">
        <title>Comparative analysis highlights variable genome content of wheat rusts and divergence of the mating loci.</title>
        <authorList>
            <person name="Cuomo C.A."/>
            <person name="Bakkeren G."/>
            <person name="Khalil H.B."/>
            <person name="Panwar V."/>
            <person name="Joly D."/>
            <person name="Linning R."/>
            <person name="Sakthikumar S."/>
            <person name="Song X."/>
            <person name="Adiconis X."/>
            <person name="Fan L."/>
            <person name="Goldberg J.M."/>
            <person name="Levin J.Z."/>
            <person name="Young S."/>
            <person name="Zeng Q."/>
            <person name="Anikster Y."/>
            <person name="Bruce M."/>
            <person name="Wang M."/>
            <person name="Yin C."/>
            <person name="McCallum B."/>
            <person name="Szabo L.J."/>
            <person name="Hulbert S."/>
            <person name="Chen X."/>
            <person name="Fellers J.P."/>
        </authorList>
    </citation>
    <scope>NUCLEOTIDE SEQUENCE</scope>
    <source>
        <strain evidence="4">isolate 1-1 / race 1 (BBBD)</strain>
        <strain evidence="5">Isolate 1-1 / race 1 (BBBD)</strain>
    </source>
</reference>
<reference evidence="4" key="4">
    <citation type="submission" date="2025-05" db="UniProtKB">
        <authorList>
            <consortium name="EnsemblFungi"/>
        </authorList>
    </citation>
    <scope>IDENTIFICATION</scope>
    <source>
        <strain evidence="4">isolate 1-1 / race 1 (BBBD)</strain>
    </source>
</reference>
<feature type="compositionally biased region" description="Basic residues" evidence="1">
    <location>
        <begin position="99"/>
        <end position="111"/>
    </location>
</feature>
<evidence type="ECO:0000256" key="2">
    <source>
        <dbReference type="SAM" id="SignalP"/>
    </source>
</evidence>
<organism evidence="3">
    <name type="scientific">Puccinia triticina (isolate 1-1 / race 1 (BBBD))</name>
    <name type="common">Brown leaf rust fungus</name>
    <dbReference type="NCBI Taxonomy" id="630390"/>
    <lineage>
        <taxon>Eukaryota</taxon>
        <taxon>Fungi</taxon>
        <taxon>Dikarya</taxon>
        <taxon>Basidiomycota</taxon>
        <taxon>Pucciniomycotina</taxon>
        <taxon>Pucciniomycetes</taxon>
        <taxon>Pucciniales</taxon>
        <taxon>Pucciniaceae</taxon>
        <taxon>Puccinia</taxon>
    </lineage>
</organism>
<dbReference type="VEuPathDB" id="FungiDB:PTTG_26849"/>
<evidence type="ECO:0000313" key="5">
    <source>
        <dbReference type="Proteomes" id="UP000005240"/>
    </source>
</evidence>
<feature type="signal peptide" evidence="2">
    <location>
        <begin position="1"/>
        <end position="21"/>
    </location>
</feature>
<reference evidence="3" key="1">
    <citation type="submission" date="2009-11" db="EMBL/GenBank/DDBJ databases">
        <authorList>
            <consortium name="The Broad Institute Genome Sequencing Platform"/>
            <person name="Ward D."/>
            <person name="Feldgarden M."/>
            <person name="Earl A."/>
            <person name="Young S.K."/>
            <person name="Zeng Q."/>
            <person name="Koehrsen M."/>
            <person name="Alvarado L."/>
            <person name="Berlin A."/>
            <person name="Bochicchio J."/>
            <person name="Borenstein D."/>
            <person name="Chapman S.B."/>
            <person name="Chen Z."/>
            <person name="Engels R."/>
            <person name="Freedman E."/>
            <person name="Gellesch M."/>
            <person name="Goldberg J."/>
            <person name="Griggs A."/>
            <person name="Gujja S."/>
            <person name="Heilman E."/>
            <person name="Heiman D."/>
            <person name="Hepburn T."/>
            <person name="Howarth C."/>
            <person name="Jen D."/>
            <person name="Larson L."/>
            <person name="Lewis B."/>
            <person name="Mehta T."/>
            <person name="Park D."/>
            <person name="Pearson M."/>
            <person name="Roberts A."/>
            <person name="Saif S."/>
            <person name="Shea T."/>
            <person name="Shenoy N."/>
            <person name="Sisk P."/>
            <person name="Stolte C."/>
            <person name="Sykes S."/>
            <person name="Thomson T."/>
            <person name="Walk T."/>
            <person name="White J."/>
            <person name="Yandava C."/>
            <person name="Izard J."/>
            <person name="Baranova O.V."/>
            <person name="Blanton J.M."/>
            <person name="Tanner A.C."/>
            <person name="Dewhirst F.E."/>
            <person name="Haas B."/>
            <person name="Nusbaum C."/>
            <person name="Birren B."/>
        </authorList>
    </citation>
    <scope>NUCLEOTIDE SEQUENCE [LARGE SCALE GENOMIC DNA]</scope>
    <source>
        <strain evidence="3">1-1 BBBD Race 1</strain>
    </source>
</reference>
<gene>
    <name evidence="3" type="ORF">PTTG_26849</name>
</gene>
<evidence type="ECO:0008006" key="6">
    <source>
        <dbReference type="Google" id="ProtNLM"/>
    </source>
</evidence>
<keyword evidence="5" id="KW-1185">Reference proteome</keyword>
<dbReference type="Proteomes" id="UP000005240">
    <property type="component" value="Unassembled WGS sequence"/>
</dbReference>
<keyword evidence="2" id="KW-0732">Signal</keyword>
<protein>
    <recommendedName>
        <fullName evidence="6">Secreted protein</fullName>
    </recommendedName>
</protein>
<proteinExistence type="predicted"/>
<dbReference type="EnsemblFungi" id="PTTG_26849-t43_1">
    <property type="protein sequence ID" value="PTTG_26849-t43_1-p1"/>
    <property type="gene ID" value="PTTG_26849"/>
</dbReference>
<evidence type="ECO:0000313" key="3">
    <source>
        <dbReference type="EMBL" id="OAV94862.1"/>
    </source>
</evidence>
<accession>A0A180GRF3</accession>
<name>A0A180GRF3_PUCT1</name>
<reference evidence="3" key="2">
    <citation type="submission" date="2016-05" db="EMBL/GenBank/DDBJ databases">
        <title>Comparative analysis highlights variable genome content of wheat rusts and divergence of the mating loci.</title>
        <authorList>
            <person name="Cuomo C.A."/>
            <person name="Bakkeren G."/>
            <person name="Szabo L."/>
            <person name="Khalil H."/>
            <person name="Joly D."/>
            <person name="Goldberg J."/>
            <person name="Young S."/>
            <person name="Zeng Q."/>
            <person name="Fellers J."/>
        </authorList>
    </citation>
    <scope>NUCLEOTIDE SEQUENCE [LARGE SCALE GENOMIC DNA]</scope>
    <source>
        <strain evidence="3">1-1 BBBD Race 1</strain>
    </source>
</reference>
<evidence type="ECO:0000256" key="1">
    <source>
        <dbReference type="SAM" id="MobiDB-lite"/>
    </source>
</evidence>
<evidence type="ECO:0000313" key="4">
    <source>
        <dbReference type="EnsemblFungi" id="PTTG_26849-t43_1-p1"/>
    </source>
</evidence>
<dbReference type="AlphaFoldDB" id="A0A180GRF3"/>
<dbReference type="EMBL" id="ADAS02000035">
    <property type="protein sequence ID" value="OAV94862.1"/>
    <property type="molecule type" value="Genomic_DNA"/>
</dbReference>
<feature type="region of interest" description="Disordered" evidence="1">
    <location>
        <begin position="88"/>
        <end position="111"/>
    </location>
</feature>
<feature type="chain" id="PRO_5008110191" description="Secreted protein" evidence="2">
    <location>
        <begin position="22"/>
        <end position="111"/>
    </location>
</feature>